<dbReference type="InterPro" id="IPR005252">
    <property type="entry name" value="CoaBC"/>
</dbReference>
<accession>A0ABU3Z956</accession>
<sequence length="438" mass="47264">MMGKHIIVGVSAGIAAYKSIELVSRLRKAGAQVKVVMTKNATHIASPLTFGEISGHPVALDMWEQVHDWNVEHISLATWADAYVIAPASANVIGKIANGIADDMLTTTVMATPNPKFLCPAMNSEMYNNPIVQRNLHTLKHDGYHIMQPGSGWLACGVVGVGRLPEPEEIVSWLNEQFQYEPSLNFEGSTEGRPMVSYANGTVSADSGNSLISNVPVDSSFALSLTGKLVIVTAGGTQENIDPVRYIGNRSSGKMGYAIAEQAVRAGAHVILVSAPTNLKVPDGVDFVLVDSARSMQQAVDSRFDSADAVVMAAAVADFRVVNMANQKIKKMETMTLELVKNPDILYGLGQKKSHQVLIGFAAETERVVEYGMGKVHKKNLDMLVANDVSKSTAGFNVDTNEGYFLFPNQDAKEIPNMSKQEMAKAIVEELATLIQSK</sequence>
<keyword evidence="1 3" id="KW-0210">Decarboxylase</keyword>
<feature type="binding site" evidence="3">
    <location>
        <position position="328"/>
    </location>
    <ligand>
        <name>CTP</name>
        <dbReference type="ChEBI" id="CHEBI:37563"/>
    </ligand>
</feature>
<dbReference type="Proteomes" id="UP001272515">
    <property type="component" value="Unassembled WGS sequence"/>
</dbReference>
<feature type="binding site" evidence="3">
    <location>
        <position position="379"/>
    </location>
    <ligand>
        <name>CTP</name>
        <dbReference type="ChEBI" id="CHEBI:37563"/>
    </ligand>
</feature>
<dbReference type="HAMAP" id="MF_02225">
    <property type="entry name" value="CoaBC"/>
    <property type="match status" value="1"/>
</dbReference>
<feature type="domain" description="Flavoprotein" evidence="5">
    <location>
        <begin position="4"/>
        <end position="176"/>
    </location>
</feature>
<comment type="similarity">
    <text evidence="3 4">In the N-terminal section; belongs to the HFCD (homo-oligomeric flavin containing Cys decarboxylase) superfamily.</text>
</comment>
<dbReference type="NCBIfam" id="TIGR00521">
    <property type="entry name" value="coaBC_dfp"/>
    <property type="match status" value="2"/>
</dbReference>
<dbReference type="Gene3D" id="3.40.50.1950">
    <property type="entry name" value="Flavin prenyltransferase-like"/>
    <property type="match status" value="1"/>
</dbReference>
<dbReference type="InterPro" id="IPR036551">
    <property type="entry name" value="Flavin_trans-like"/>
</dbReference>
<protein>
    <recommendedName>
        <fullName evidence="3">Coenzyme A biosynthesis bifunctional protein CoaBC</fullName>
    </recommendedName>
    <alternativeName>
        <fullName evidence="3">DNA/pantothenate metabolism flavoprotein</fullName>
    </alternativeName>
    <alternativeName>
        <fullName evidence="3">Phosphopantothenoylcysteine synthetase/decarboxylase</fullName>
        <shortName evidence="3">PPCS-PPCDC</shortName>
    </alternativeName>
    <domain>
        <recommendedName>
            <fullName evidence="3">Phosphopantothenoylcysteine decarboxylase</fullName>
            <shortName evidence="3">PPC decarboxylase</shortName>
            <shortName evidence="3">PPC-DC</shortName>
            <ecNumber evidence="3">4.1.1.36</ecNumber>
        </recommendedName>
        <alternativeName>
            <fullName evidence="3">CoaC</fullName>
        </alternativeName>
    </domain>
    <domain>
        <recommendedName>
            <fullName evidence="3">Phosphopantothenate--cysteine ligase</fullName>
            <ecNumber evidence="3">6.3.2.5</ecNumber>
        </recommendedName>
        <alternativeName>
            <fullName evidence="3">CoaB</fullName>
        </alternativeName>
        <alternativeName>
            <fullName evidence="3">Phosphopantothenoylcysteine synthetase</fullName>
            <shortName evidence="3">PPC synthetase</shortName>
            <shortName evidence="3">PPC-S</shortName>
        </alternativeName>
    </domain>
</protein>
<comment type="function">
    <text evidence="3">Catalyzes two sequential steps in the biosynthesis of coenzyme A. In the first step cysteine is conjugated to 4'-phosphopantothenate to form 4-phosphopantothenoylcysteine. In the second step the latter compound is decarboxylated to form 4'-phosphopantotheine.</text>
</comment>
<feature type="region of interest" description="Phosphopantothenate--cysteine ligase" evidence="3">
    <location>
        <begin position="230"/>
        <end position="438"/>
    </location>
</feature>
<dbReference type="EC" id="4.1.1.36" evidence="3"/>
<name>A0ABU3Z956_9FIRM</name>
<feature type="binding site" evidence="3">
    <location>
        <position position="375"/>
    </location>
    <ligand>
        <name>CTP</name>
        <dbReference type="ChEBI" id="CHEBI:37563"/>
    </ligand>
</feature>
<feature type="active site" description="Proton donor" evidence="3">
    <location>
        <position position="156"/>
    </location>
</feature>
<keyword evidence="3" id="KW-0479">Metal-binding</keyword>
<dbReference type="Pfam" id="PF02441">
    <property type="entry name" value="Flavoprotein"/>
    <property type="match status" value="1"/>
</dbReference>
<feature type="domain" description="DNA/pantothenate metabolism flavoprotein C-terminal" evidence="6">
    <location>
        <begin position="225"/>
        <end position="433"/>
    </location>
</feature>
<feature type="binding site" evidence="3">
    <location>
        <position position="361"/>
    </location>
    <ligand>
        <name>CTP</name>
        <dbReference type="ChEBI" id="CHEBI:37563"/>
    </ligand>
</feature>
<comment type="caution">
    <text evidence="7">The sequence shown here is derived from an EMBL/GenBank/DDBJ whole genome shotgun (WGS) entry which is preliminary data.</text>
</comment>
<comment type="caution">
    <text evidence="3">Lacks conserved residue(s) required for the propagation of feature annotation.</text>
</comment>
<feature type="binding site" evidence="3">
    <location>
        <begin position="343"/>
        <end position="346"/>
    </location>
    <ligand>
        <name>CTP</name>
        <dbReference type="ChEBI" id="CHEBI:37563"/>
    </ligand>
</feature>
<dbReference type="InterPro" id="IPR035929">
    <property type="entry name" value="CoaB-like_sf"/>
</dbReference>
<reference evidence="7 8" key="1">
    <citation type="submission" date="2023-10" db="EMBL/GenBank/DDBJ databases">
        <title>Veillonella sp. nov., isolated from a pig farm feces dump.</title>
        <authorList>
            <person name="Chang Y.-H."/>
        </authorList>
    </citation>
    <scope>NUCLEOTIDE SEQUENCE [LARGE SCALE GENOMIC DNA]</scope>
    <source>
        <strain evidence="7 8">YH-vei2233</strain>
    </source>
</reference>
<dbReference type="SUPFAM" id="SSF52507">
    <property type="entry name" value="Homo-oligomeric flavin-containing Cys decarboxylases, HFCD"/>
    <property type="match status" value="1"/>
</dbReference>
<gene>
    <name evidence="3 7" type="primary">coaBC</name>
    <name evidence="7" type="ORF">RVY80_06250</name>
</gene>
<dbReference type="PANTHER" id="PTHR14359">
    <property type="entry name" value="HOMO-OLIGOMERIC FLAVIN CONTAINING CYS DECARBOXYLASE FAMILY"/>
    <property type="match status" value="1"/>
</dbReference>
<evidence type="ECO:0000256" key="3">
    <source>
        <dbReference type="HAMAP-Rule" id="MF_02225"/>
    </source>
</evidence>
<dbReference type="EC" id="6.3.2.5" evidence="3"/>
<comment type="cofactor">
    <cofactor evidence="3">
        <name>Mg(2+)</name>
        <dbReference type="ChEBI" id="CHEBI:18420"/>
    </cofactor>
</comment>
<keyword evidence="3 4" id="KW-0285">Flavoprotein</keyword>
<comment type="pathway">
    <text evidence="3 4">Cofactor biosynthesis; coenzyme A biosynthesis; CoA from (R)-pantothenate: step 3/5.</text>
</comment>
<feature type="region of interest" description="Phosphopantothenoylcysteine decarboxylase" evidence="3">
    <location>
        <begin position="1"/>
        <end position="229"/>
    </location>
</feature>
<dbReference type="PANTHER" id="PTHR14359:SF6">
    <property type="entry name" value="PHOSPHOPANTOTHENOYLCYSTEINE DECARBOXYLASE"/>
    <property type="match status" value="1"/>
</dbReference>
<evidence type="ECO:0000259" key="6">
    <source>
        <dbReference type="Pfam" id="PF04127"/>
    </source>
</evidence>
<comment type="cofactor">
    <cofactor evidence="3">
        <name>FMN</name>
        <dbReference type="ChEBI" id="CHEBI:58210"/>
    </cofactor>
    <text evidence="3">Binds 1 FMN per subunit.</text>
</comment>
<comment type="pathway">
    <text evidence="3 4">Cofactor biosynthesis; coenzyme A biosynthesis; CoA from (R)-pantothenate: step 2/5.</text>
</comment>
<evidence type="ECO:0000259" key="5">
    <source>
        <dbReference type="Pfam" id="PF02441"/>
    </source>
</evidence>
<dbReference type="Pfam" id="PF04127">
    <property type="entry name" value="DFP"/>
    <property type="match status" value="1"/>
</dbReference>
<comment type="catalytic activity">
    <reaction evidence="3 4">
        <text>N-[(R)-4-phosphopantothenoyl]-L-cysteine + H(+) = (R)-4'-phosphopantetheine + CO2</text>
        <dbReference type="Rhea" id="RHEA:16793"/>
        <dbReference type="ChEBI" id="CHEBI:15378"/>
        <dbReference type="ChEBI" id="CHEBI:16526"/>
        <dbReference type="ChEBI" id="CHEBI:59458"/>
        <dbReference type="ChEBI" id="CHEBI:61723"/>
        <dbReference type="EC" id="4.1.1.36"/>
    </reaction>
</comment>
<evidence type="ECO:0000313" key="7">
    <source>
        <dbReference type="EMBL" id="MDV5088444.1"/>
    </source>
</evidence>
<dbReference type="GO" id="GO:0004632">
    <property type="term" value="F:phosphopantothenate--cysteine ligase activity"/>
    <property type="evidence" value="ECO:0007669"/>
    <property type="project" value="UniProtKB-EC"/>
</dbReference>
<dbReference type="EMBL" id="JAWJZB010000006">
    <property type="protein sequence ID" value="MDV5088444.1"/>
    <property type="molecule type" value="Genomic_DNA"/>
</dbReference>
<keyword evidence="2 3" id="KW-0456">Lyase</keyword>
<dbReference type="Gene3D" id="3.40.50.10300">
    <property type="entry name" value="CoaB-like"/>
    <property type="match status" value="1"/>
</dbReference>
<feature type="binding site" evidence="3">
    <location>
        <position position="318"/>
    </location>
    <ligand>
        <name>CTP</name>
        <dbReference type="ChEBI" id="CHEBI:37563"/>
    </ligand>
</feature>
<comment type="function">
    <text evidence="4">Catalyzes two steps in the biosynthesis of coenzyme A. In the first step cysteine is conjugated to 4'-phosphopantothenate to form 4-phosphopantothenoylcysteine, in the latter compound is decarboxylated to form 4'-phosphopantotheine.</text>
</comment>
<keyword evidence="3" id="KW-0511">Multifunctional enzyme</keyword>
<dbReference type="RefSeq" id="WP_317330003.1">
    <property type="nucleotide sequence ID" value="NZ_JAWJZA010000003.1"/>
</dbReference>
<evidence type="ECO:0000313" key="8">
    <source>
        <dbReference type="Proteomes" id="UP001272515"/>
    </source>
</evidence>
<keyword evidence="3 4" id="KW-0288">FMN</keyword>
<proteinExistence type="inferred from homology"/>
<evidence type="ECO:0000256" key="4">
    <source>
        <dbReference type="RuleBase" id="RU364078"/>
    </source>
</evidence>
<keyword evidence="3" id="KW-0460">Magnesium</keyword>
<dbReference type="SUPFAM" id="SSF102645">
    <property type="entry name" value="CoaB-like"/>
    <property type="match status" value="1"/>
</dbReference>
<dbReference type="InterPro" id="IPR007085">
    <property type="entry name" value="DNA/pantothenate-metab_flavo_C"/>
</dbReference>
<keyword evidence="3 4" id="KW-0436">Ligase</keyword>
<dbReference type="GO" id="GO:0004633">
    <property type="term" value="F:phosphopantothenoylcysteine decarboxylase activity"/>
    <property type="evidence" value="ECO:0007669"/>
    <property type="project" value="UniProtKB-EC"/>
</dbReference>
<keyword evidence="8" id="KW-1185">Reference proteome</keyword>
<evidence type="ECO:0000256" key="2">
    <source>
        <dbReference type="ARBA" id="ARBA00023239"/>
    </source>
</evidence>
<comment type="similarity">
    <text evidence="3 4">In the C-terminal section; belongs to the PPC synthetase family.</text>
</comment>
<dbReference type="InterPro" id="IPR003382">
    <property type="entry name" value="Flavoprotein"/>
</dbReference>
<comment type="catalytic activity">
    <reaction evidence="3 4">
        <text>(R)-4'-phosphopantothenate + L-cysteine + CTP = N-[(R)-4-phosphopantothenoyl]-L-cysteine + CMP + diphosphate + H(+)</text>
        <dbReference type="Rhea" id="RHEA:19397"/>
        <dbReference type="ChEBI" id="CHEBI:10986"/>
        <dbReference type="ChEBI" id="CHEBI:15378"/>
        <dbReference type="ChEBI" id="CHEBI:33019"/>
        <dbReference type="ChEBI" id="CHEBI:35235"/>
        <dbReference type="ChEBI" id="CHEBI:37563"/>
        <dbReference type="ChEBI" id="CHEBI:59458"/>
        <dbReference type="ChEBI" id="CHEBI:60377"/>
        <dbReference type="EC" id="6.3.2.5"/>
    </reaction>
</comment>
<organism evidence="7 8">
    <name type="scientific">Veillonella absiana</name>
    <dbReference type="NCBI Taxonomy" id="3079305"/>
    <lineage>
        <taxon>Bacteria</taxon>
        <taxon>Bacillati</taxon>
        <taxon>Bacillota</taxon>
        <taxon>Negativicutes</taxon>
        <taxon>Veillonellales</taxon>
        <taxon>Veillonellaceae</taxon>
        <taxon>Veillonella</taxon>
    </lineage>
</organism>
<evidence type="ECO:0000256" key="1">
    <source>
        <dbReference type="ARBA" id="ARBA00022793"/>
    </source>
</evidence>